<proteinExistence type="predicted"/>
<dbReference type="Gene3D" id="1.10.10.10">
    <property type="entry name" value="Winged helix-like DNA-binding domain superfamily/Winged helix DNA-binding domain"/>
    <property type="match status" value="1"/>
</dbReference>
<evidence type="ECO:0000256" key="1">
    <source>
        <dbReference type="ARBA" id="ARBA00023015"/>
    </source>
</evidence>
<dbReference type="EMBL" id="CACRUE010000044">
    <property type="protein sequence ID" value="VYU50648.1"/>
    <property type="molecule type" value="Genomic_DNA"/>
</dbReference>
<accession>A0A6N3FEU0</accession>
<sequence>MEWKIDNNKPVYIQLVEQLKVKIISGEIELDSKLDSVRSLAADAMVNPNTMQKALAELEREGFVYSKRTSGRFVTDNKELIENERKNLVKDNVKKTLDTLINLGYTNKEILNLVEEILREDNNE</sequence>
<feature type="domain" description="HTH gntR-type" evidence="4">
    <location>
        <begin position="9"/>
        <end position="77"/>
    </location>
</feature>
<dbReference type="AlphaFoldDB" id="A0A6N3FEU0"/>
<dbReference type="PANTHER" id="PTHR38445:SF6">
    <property type="entry name" value="GNTR-FAMILY TRANSCRIPTIONAL REGULATOR"/>
    <property type="match status" value="1"/>
</dbReference>
<dbReference type="CDD" id="cd07377">
    <property type="entry name" value="WHTH_GntR"/>
    <property type="match status" value="1"/>
</dbReference>
<dbReference type="PROSITE" id="PS50949">
    <property type="entry name" value="HTH_GNTR"/>
    <property type="match status" value="1"/>
</dbReference>
<gene>
    <name evidence="5" type="primary">ytrA_2</name>
    <name evidence="5" type="ORF">IBLFYP30_00378</name>
</gene>
<dbReference type="RefSeq" id="WP_024038097.1">
    <property type="nucleotide sequence ID" value="NZ_CACRUE010000044.1"/>
</dbReference>
<dbReference type="InterPro" id="IPR000524">
    <property type="entry name" value="Tscrpt_reg_HTH_GntR"/>
</dbReference>
<keyword evidence="2" id="KW-0238">DNA-binding</keyword>
<dbReference type="GO" id="GO:0003700">
    <property type="term" value="F:DNA-binding transcription factor activity"/>
    <property type="evidence" value="ECO:0007669"/>
    <property type="project" value="InterPro"/>
</dbReference>
<reference evidence="5" key="1">
    <citation type="submission" date="2019-11" db="EMBL/GenBank/DDBJ databases">
        <authorList>
            <person name="Feng L."/>
        </authorList>
    </citation>
    <scope>NUCLEOTIDE SEQUENCE</scope>
    <source>
        <strain evidence="5">IbartlettiiLFYP30</strain>
    </source>
</reference>
<evidence type="ECO:0000313" key="5">
    <source>
        <dbReference type="EMBL" id="VYU50648.1"/>
    </source>
</evidence>
<evidence type="ECO:0000259" key="4">
    <source>
        <dbReference type="PROSITE" id="PS50949"/>
    </source>
</evidence>
<dbReference type="SMART" id="SM00345">
    <property type="entry name" value="HTH_GNTR"/>
    <property type="match status" value="1"/>
</dbReference>
<dbReference type="InterPro" id="IPR036390">
    <property type="entry name" value="WH_DNA-bd_sf"/>
</dbReference>
<keyword evidence="1" id="KW-0805">Transcription regulation</keyword>
<evidence type="ECO:0000256" key="2">
    <source>
        <dbReference type="ARBA" id="ARBA00023125"/>
    </source>
</evidence>
<organism evidence="5">
    <name type="scientific">Intestinibacter bartlettii</name>
    <dbReference type="NCBI Taxonomy" id="261299"/>
    <lineage>
        <taxon>Bacteria</taxon>
        <taxon>Bacillati</taxon>
        <taxon>Bacillota</taxon>
        <taxon>Clostridia</taxon>
        <taxon>Peptostreptococcales</taxon>
        <taxon>Peptostreptococcaceae</taxon>
        <taxon>Intestinibacter</taxon>
    </lineage>
</organism>
<dbReference type="InterPro" id="IPR036388">
    <property type="entry name" value="WH-like_DNA-bd_sf"/>
</dbReference>
<evidence type="ECO:0000256" key="3">
    <source>
        <dbReference type="ARBA" id="ARBA00023163"/>
    </source>
</evidence>
<keyword evidence="3" id="KW-0804">Transcription</keyword>
<dbReference type="SUPFAM" id="SSF46785">
    <property type="entry name" value="Winged helix' DNA-binding domain"/>
    <property type="match status" value="1"/>
</dbReference>
<dbReference type="GO" id="GO:0003677">
    <property type="term" value="F:DNA binding"/>
    <property type="evidence" value="ECO:0007669"/>
    <property type="project" value="UniProtKB-KW"/>
</dbReference>
<protein>
    <submittedName>
        <fullName evidence="5">HTH-type transcriptional repressor YtrA</fullName>
    </submittedName>
</protein>
<dbReference type="Pfam" id="PF00392">
    <property type="entry name" value="GntR"/>
    <property type="match status" value="1"/>
</dbReference>
<dbReference type="PANTHER" id="PTHR38445">
    <property type="entry name" value="HTH-TYPE TRANSCRIPTIONAL REPRESSOR YTRA"/>
    <property type="match status" value="1"/>
</dbReference>
<name>A0A6N3FEU0_9FIRM</name>